<accession>A0A7L1GGL3</accession>
<organism evidence="2 3">
    <name type="scientific">Indicator maculatus</name>
    <name type="common">spotted honeyguide</name>
    <dbReference type="NCBI Taxonomy" id="545262"/>
    <lineage>
        <taxon>Eukaryota</taxon>
        <taxon>Metazoa</taxon>
        <taxon>Chordata</taxon>
        <taxon>Craniata</taxon>
        <taxon>Vertebrata</taxon>
        <taxon>Euteleostomi</taxon>
        <taxon>Archelosauria</taxon>
        <taxon>Archosauria</taxon>
        <taxon>Dinosauria</taxon>
        <taxon>Saurischia</taxon>
        <taxon>Theropoda</taxon>
        <taxon>Coelurosauria</taxon>
        <taxon>Aves</taxon>
        <taxon>Neognathae</taxon>
        <taxon>Neoaves</taxon>
        <taxon>Telluraves</taxon>
        <taxon>Coraciimorphae</taxon>
        <taxon>Piciformes</taxon>
        <taxon>Indicatoridae</taxon>
        <taxon>Indicator</taxon>
    </lineage>
</organism>
<proteinExistence type="predicted"/>
<gene>
    <name evidence="2" type="primary">Lip2</name>
    <name evidence="2" type="ORF">INDMAC_R01408</name>
</gene>
<dbReference type="PANTHER" id="PTHR10993:SF7">
    <property type="entry name" value="LIPOYLTRANSFERASE 2, MITOCHONDRIAL-RELATED"/>
    <property type="match status" value="1"/>
</dbReference>
<dbReference type="SUPFAM" id="SSF55681">
    <property type="entry name" value="Class II aaRS and biotin synthetases"/>
    <property type="match status" value="1"/>
</dbReference>
<reference evidence="2 3" key="1">
    <citation type="submission" date="2019-09" db="EMBL/GenBank/DDBJ databases">
        <title>Bird 10,000 Genomes (B10K) Project - Family phase.</title>
        <authorList>
            <person name="Zhang G."/>
        </authorList>
    </citation>
    <scope>NUCLEOTIDE SEQUENCE [LARGE SCALE GENOMIC DNA]</scope>
    <source>
        <strain evidence="2">B10K-DU-001-78</strain>
        <tissue evidence="2">Muscle</tissue>
    </source>
</reference>
<feature type="non-terminal residue" evidence="2">
    <location>
        <position position="93"/>
    </location>
</feature>
<dbReference type="EMBL" id="VXBD01007907">
    <property type="protein sequence ID" value="NXN13042.1"/>
    <property type="molecule type" value="Genomic_DNA"/>
</dbReference>
<keyword evidence="3" id="KW-1185">Reference proteome</keyword>
<dbReference type="InterPro" id="IPR045864">
    <property type="entry name" value="aa-tRNA-synth_II/BPL/LPL"/>
</dbReference>
<dbReference type="Pfam" id="PF21948">
    <property type="entry name" value="LplA-B_cat"/>
    <property type="match status" value="1"/>
</dbReference>
<protein>
    <submittedName>
        <fullName evidence="2">LIP2M Octanoyltransferase</fullName>
    </submittedName>
</protein>
<dbReference type="Proteomes" id="UP000557230">
    <property type="component" value="Unassembled WGS sequence"/>
</dbReference>
<evidence type="ECO:0000313" key="2">
    <source>
        <dbReference type="EMBL" id="NXN13042.1"/>
    </source>
</evidence>
<dbReference type="PROSITE" id="PS51733">
    <property type="entry name" value="BPL_LPL_CATALYTIC"/>
    <property type="match status" value="1"/>
</dbReference>
<comment type="caution">
    <text evidence="2">The sequence shown here is derived from an EMBL/GenBank/DDBJ whole genome shotgun (WGS) entry which is preliminary data.</text>
</comment>
<dbReference type="PANTHER" id="PTHR10993">
    <property type="entry name" value="OCTANOYLTRANSFERASE"/>
    <property type="match status" value="1"/>
</dbReference>
<evidence type="ECO:0000313" key="3">
    <source>
        <dbReference type="Proteomes" id="UP000557230"/>
    </source>
</evidence>
<dbReference type="AlphaFoldDB" id="A0A7L1GGL3"/>
<dbReference type="InterPro" id="IPR004143">
    <property type="entry name" value="BPL_LPL_catalytic"/>
</dbReference>
<sequence>PPPFTGVWMGDSKICAIGVHCGHSITSHGLALNCCPDLSWFQHIVPCGLVGTGVTSLSRELGHQVPVEHILQPFLDAFQEVFDCTLVLSEDPG</sequence>
<keyword evidence="2" id="KW-0808">Transferase</keyword>
<feature type="domain" description="BPL/LPL catalytic" evidence="1">
    <location>
        <begin position="1"/>
        <end position="86"/>
    </location>
</feature>
<dbReference type="GO" id="GO:0009249">
    <property type="term" value="P:protein lipoylation"/>
    <property type="evidence" value="ECO:0007669"/>
    <property type="project" value="TreeGrafter"/>
</dbReference>
<dbReference type="GO" id="GO:0033819">
    <property type="term" value="F:lipoyl(octanoyl) transferase activity"/>
    <property type="evidence" value="ECO:0007669"/>
    <property type="project" value="TreeGrafter"/>
</dbReference>
<evidence type="ECO:0000259" key="1">
    <source>
        <dbReference type="PROSITE" id="PS51733"/>
    </source>
</evidence>
<dbReference type="Gene3D" id="3.30.930.10">
    <property type="entry name" value="Bira Bifunctional Protein, Domain 2"/>
    <property type="match status" value="1"/>
</dbReference>
<dbReference type="OrthoDB" id="19908at2759"/>
<name>A0A7L1GGL3_9PICI</name>
<feature type="non-terminal residue" evidence="2">
    <location>
        <position position="1"/>
    </location>
</feature>